<evidence type="ECO:0000313" key="2">
    <source>
        <dbReference type="EMBL" id="GCE92682.1"/>
    </source>
</evidence>
<keyword evidence="1" id="KW-1133">Transmembrane helix</keyword>
<dbReference type="Proteomes" id="UP000326169">
    <property type="component" value="Unassembled WGS sequence"/>
</dbReference>
<dbReference type="InterPro" id="IPR001036">
    <property type="entry name" value="Acrflvin-R"/>
</dbReference>
<proteinExistence type="predicted"/>
<accession>A0A5M3T287</accession>
<feature type="transmembrane region" description="Helical" evidence="1">
    <location>
        <begin position="96"/>
        <end position="119"/>
    </location>
</feature>
<gene>
    <name evidence="2" type="ORF">NIES46_07230</name>
</gene>
<protein>
    <submittedName>
        <fullName evidence="2">Cation efflux system protein NrsA</fullName>
    </submittedName>
</protein>
<keyword evidence="1" id="KW-0812">Transmembrane</keyword>
<sequence length="199" mass="21120">MNTDADLQQSVAAVQDGEPPKLQDVAEVKTGAALKLLDASFNGQPAVVLMINKQPDVDTPTVTQAVEAVMNSLQSTFPADVRVQRTFRQSNFIDSAIGNVSGSLIQGIIIVSVIMLLFLMNWRTAIITLSAIPLSLLIGLMFMKAFGLGINTMTLGGLVVAIGSVVDDAPPGYGKLLSRFTAESNPRKPQPPLSRLSGL</sequence>
<name>A0A5M3T287_LIMPL</name>
<keyword evidence="3" id="KW-1185">Reference proteome</keyword>
<evidence type="ECO:0000256" key="1">
    <source>
        <dbReference type="SAM" id="Phobius"/>
    </source>
</evidence>
<dbReference type="EMBL" id="BIMW01000034">
    <property type="protein sequence ID" value="GCE92682.1"/>
    <property type="molecule type" value="Genomic_DNA"/>
</dbReference>
<comment type="caution">
    <text evidence="2">The sequence shown here is derived from an EMBL/GenBank/DDBJ whole genome shotgun (WGS) entry which is preliminary data.</text>
</comment>
<evidence type="ECO:0000313" key="3">
    <source>
        <dbReference type="Proteomes" id="UP000326169"/>
    </source>
</evidence>
<dbReference type="PANTHER" id="PTHR32063:SF4">
    <property type="entry name" value="SLR6043 PROTEIN"/>
    <property type="match status" value="1"/>
</dbReference>
<feature type="transmembrane region" description="Helical" evidence="1">
    <location>
        <begin position="125"/>
        <end position="143"/>
    </location>
</feature>
<organism evidence="2 3">
    <name type="scientific">Limnospira platensis NIES-46</name>
    <dbReference type="NCBI Taxonomy" id="1236695"/>
    <lineage>
        <taxon>Bacteria</taxon>
        <taxon>Bacillati</taxon>
        <taxon>Cyanobacteriota</taxon>
        <taxon>Cyanophyceae</taxon>
        <taxon>Oscillatoriophycideae</taxon>
        <taxon>Oscillatoriales</taxon>
        <taxon>Sirenicapillariaceae</taxon>
        <taxon>Limnospira</taxon>
    </lineage>
</organism>
<keyword evidence="1" id="KW-0472">Membrane</keyword>
<dbReference type="Gene3D" id="1.20.1640.10">
    <property type="entry name" value="Multidrug efflux transporter AcrB transmembrane domain"/>
    <property type="match status" value="1"/>
</dbReference>
<reference evidence="2 3" key="1">
    <citation type="journal article" date="2019" name="J Genomics">
        <title>The Draft Genome of a Hydrogen-producing Cyanobacterium, Arthrospira platensis NIES-46.</title>
        <authorList>
            <person name="Suzuki S."/>
            <person name="Yamaguchi H."/>
            <person name="Kawachi M."/>
        </authorList>
    </citation>
    <scope>NUCLEOTIDE SEQUENCE [LARGE SCALE GENOMIC DNA]</scope>
    <source>
        <strain evidence="2 3">NIES-46</strain>
    </source>
</reference>
<dbReference type="SUPFAM" id="SSF82866">
    <property type="entry name" value="Multidrug efflux transporter AcrB transmembrane domain"/>
    <property type="match status" value="1"/>
</dbReference>
<dbReference type="PANTHER" id="PTHR32063">
    <property type="match status" value="1"/>
</dbReference>
<dbReference type="Pfam" id="PF00873">
    <property type="entry name" value="ACR_tran"/>
    <property type="match status" value="1"/>
</dbReference>